<keyword evidence="3" id="KW-1185">Reference proteome</keyword>
<evidence type="ECO:0000313" key="2">
    <source>
        <dbReference type="EMBL" id="KMS56652.1"/>
    </source>
</evidence>
<accession>A0A0J7XYT1</accession>
<dbReference type="AlphaFoldDB" id="A0A0J7XYT1"/>
<sequence>MNVAGFLERLAGWLGGGTPPAPPPAPREAQKPTISAEDSRLPDASRPLVARLLSLIADIEARTHDDSLMVSALTEVRQMRDSHLPQLVTSYAEIPASHRAEIFRQTGKSASYNLNQGFERMISRLETLSRSLAQEDLDSFADNLRFIEHRYGDDDPLR</sequence>
<dbReference type="PATRIC" id="fig|1114963.3.peg.1792"/>
<protein>
    <submittedName>
        <fullName evidence="2">Uncharacterized protein</fullName>
    </submittedName>
</protein>
<dbReference type="EMBL" id="JACU01000004">
    <property type="protein sequence ID" value="KMS56652.1"/>
    <property type="molecule type" value="Genomic_DNA"/>
</dbReference>
<organism evidence="2 3">
    <name type="scientific">Novosphingobium barchaimii LL02</name>
    <dbReference type="NCBI Taxonomy" id="1114963"/>
    <lineage>
        <taxon>Bacteria</taxon>
        <taxon>Pseudomonadati</taxon>
        <taxon>Pseudomonadota</taxon>
        <taxon>Alphaproteobacteria</taxon>
        <taxon>Sphingomonadales</taxon>
        <taxon>Sphingomonadaceae</taxon>
        <taxon>Novosphingobium</taxon>
    </lineage>
</organism>
<dbReference type="Proteomes" id="UP000052268">
    <property type="component" value="Unassembled WGS sequence"/>
</dbReference>
<name>A0A0J7XYT1_9SPHN</name>
<reference evidence="2 3" key="1">
    <citation type="journal article" date="2015" name="G3 (Bethesda)">
        <title>Insights into Ongoing Evolution of the Hexachlorocyclohexane Catabolic Pathway from Comparative Genomics of Ten Sphingomonadaceae Strains.</title>
        <authorList>
            <person name="Pearce S.L."/>
            <person name="Oakeshott J.G."/>
            <person name="Pandey G."/>
        </authorList>
    </citation>
    <scope>NUCLEOTIDE SEQUENCE [LARGE SCALE GENOMIC DNA]</scope>
    <source>
        <strain evidence="2 3">LL02</strain>
    </source>
</reference>
<proteinExistence type="predicted"/>
<evidence type="ECO:0000313" key="3">
    <source>
        <dbReference type="Proteomes" id="UP000052268"/>
    </source>
</evidence>
<evidence type="ECO:0000256" key="1">
    <source>
        <dbReference type="SAM" id="MobiDB-lite"/>
    </source>
</evidence>
<feature type="region of interest" description="Disordered" evidence="1">
    <location>
        <begin position="13"/>
        <end position="42"/>
    </location>
</feature>
<comment type="caution">
    <text evidence="2">The sequence shown here is derived from an EMBL/GenBank/DDBJ whole genome shotgun (WGS) entry which is preliminary data.</text>
</comment>
<gene>
    <name evidence="2" type="ORF">V474_14845</name>
</gene>